<evidence type="ECO:0000256" key="1">
    <source>
        <dbReference type="ARBA" id="ARBA00023015"/>
    </source>
</evidence>
<dbReference type="EMBL" id="FLOB01000002">
    <property type="protein sequence ID" value="SBS27774.1"/>
    <property type="molecule type" value="Genomic_DNA"/>
</dbReference>
<evidence type="ECO:0000313" key="5">
    <source>
        <dbReference type="EMBL" id="SBS27774.1"/>
    </source>
</evidence>
<dbReference type="Pfam" id="PF12833">
    <property type="entry name" value="HTH_18"/>
    <property type="match status" value="1"/>
</dbReference>
<feature type="domain" description="HTH araC/xylS-type" evidence="4">
    <location>
        <begin position="219"/>
        <end position="319"/>
    </location>
</feature>
<dbReference type="PANTHER" id="PTHR46796:SF12">
    <property type="entry name" value="HTH-TYPE DNA-BINDING TRANSCRIPTIONAL ACTIVATOR EUTR"/>
    <property type="match status" value="1"/>
</dbReference>
<dbReference type="PROSITE" id="PS00041">
    <property type="entry name" value="HTH_ARAC_FAMILY_1"/>
    <property type="match status" value="1"/>
</dbReference>
<dbReference type="PROSITE" id="PS01124">
    <property type="entry name" value="HTH_ARAC_FAMILY_2"/>
    <property type="match status" value="1"/>
</dbReference>
<dbReference type="Proteomes" id="UP000092544">
    <property type="component" value="Unassembled WGS sequence"/>
</dbReference>
<dbReference type="InterPro" id="IPR050204">
    <property type="entry name" value="AraC_XylS_family_regulators"/>
</dbReference>
<dbReference type="GO" id="GO:0003700">
    <property type="term" value="F:DNA-binding transcription factor activity"/>
    <property type="evidence" value="ECO:0007669"/>
    <property type="project" value="InterPro"/>
</dbReference>
<keyword evidence="3" id="KW-0804">Transcription</keyword>
<dbReference type="SUPFAM" id="SSF46689">
    <property type="entry name" value="Homeodomain-like"/>
    <property type="match status" value="1"/>
</dbReference>
<reference evidence="5 6" key="1">
    <citation type="submission" date="2016-06" db="EMBL/GenBank/DDBJ databases">
        <authorList>
            <person name="Kjaerup R.B."/>
            <person name="Dalgaard T.S."/>
            <person name="Juul-Madsen H.R."/>
        </authorList>
    </citation>
    <scope>NUCLEOTIDE SEQUENCE [LARGE SCALE GENOMIC DNA]</scope>
    <source>
        <strain evidence="5 6">CECT 8886</strain>
    </source>
</reference>
<dbReference type="AlphaFoldDB" id="A0A1A8T5V2"/>
<protein>
    <submittedName>
        <fullName evidence="5">Transcriptional regulator EutR</fullName>
    </submittedName>
</protein>
<sequence length="322" mass="36580">MLKTVTNSTFSDSFLCSFQSNDIEEHVNNFNGWEADYDQISSGAFEGSLTELSLEGMLLQREKVNQEVIKNGVTDADFVSFSVPLMEQHEAFYCDGHAFEFNHLLVSSGCFPELKTPKNTDVVVINVPTNMFQQILQEQKIAFDFSEQAYCHRLTPCHNTRELVGLLGTVMAPNGSLDFLSHEPVRLGVRDAIFQHLLEIVDKEEPHVIDPTARKRVVDRARDYVLSRMDEPPTIFELCNLIGASRRKLQYCFQETLGINPVTYLRILRLNAVHRELLLSPDVTSVQDAAAKNGFLHLSRFAGDYRQLFGELPSDTLKKRYV</sequence>
<evidence type="ECO:0000313" key="6">
    <source>
        <dbReference type="Proteomes" id="UP000092544"/>
    </source>
</evidence>
<dbReference type="GO" id="GO:0043565">
    <property type="term" value="F:sequence-specific DNA binding"/>
    <property type="evidence" value="ECO:0007669"/>
    <property type="project" value="InterPro"/>
</dbReference>
<accession>A0A1A8T5V2</accession>
<dbReference type="PANTHER" id="PTHR46796">
    <property type="entry name" value="HTH-TYPE TRANSCRIPTIONAL ACTIVATOR RHAS-RELATED"/>
    <property type="match status" value="1"/>
</dbReference>
<dbReference type="STRING" id="1792290.MSP8886_00953"/>
<gene>
    <name evidence="5" type="ORF">MSP8886_00953</name>
</gene>
<name>A0A1A8T5V2_9GAMM</name>
<dbReference type="InterPro" id="IPR018062">
    <property type="entry name" value="HTH_AraC-typ_CS"/>
</dbReference>
<dbReference type="InterPro" id="IPR018060">
    <property type="entry name" value="HTH_AraC"/>
</dbReference>
<keyword evidence="2" id="KW-0238">DNA-binding</keyword>
<dbReference type="OrthoDB" id="6003540at2"/>
<dbReference type="Gene3D" id="1.10.10.60">
    <property type="entry name" value="Homeodomain-like"/>
    <property type="match status" value="1"/>
</dbReference>
<keyword evidence="1" id="KW-0805">Transcription regulation</keyword>
<evidence type="ECO:0000256" key="2">
    <source>
        <dbReference type="ARBA" id="ARBA00023125"/>
    </source>
</evidence>
<proteinExistence type="predicted"/>
<dbReference type="RefSeq" id="WP_067013291.1">
    <property type="nucleotide sequence ID" value="NZ_FLOB01000002.1"/>
</dbReference>
<evidence type="ECO:0000259" key="4">
    <source>
        <dbReference type="PROSITE" id="PS01124"/>
    </source>
</evidence>
<keyword evidence="6" id="KW-1185">Reference proteome</keyword>
<evidence type="ECO:0000256" key="3">
    <source>
        <dbReference type="ARBA" id="ARBA00023163"/>
    </source>
</evidence>
<dbReference type="InterPro" id="IPR009057">
    <property type="entry name" value="Homeodomain-like_sf"/>
</dbReference>
<organism evidence="5 6">
    <name type="scientific">Marinomonas spartinae</name>
    <dbReference type="NCBI Taxonomy" id="1792290"/>
    <lineage>
        <taxon>Bacteria</taxon>
        <taxon>Pseudomonadati</taxon>
        <taxon>Pseudomonadota</taxon>
        <taxon>Gammaproteobacteria</taxon>
        <taxon>Oceanospirillales</taxon>
        <taxon>Oceanospirillaceae</taxon>
        <taxon>Marinomonas</taxon>
    </lineage>
</organism>
<dbReference type="SMART" id="SM00342">
    <property type="entry name" value="HTH_ARAC"/>
    <property type="match status" value="1"/>
</dbReference>